<evidence type="ECO:0000313" key="4">
    <source>
        <dbReference type="Proteomes" id="UP000315439"/>
    </source>
</evidence>
<dbReference type="Proteomes" id="UP000315439">
    <property type="component" value="Unassembled WGS sequence"/>
</dbReference>
<comment type="caution">
    <text evidence="3">The sequence shown here is derived from an EMBL/GenBank/DDBJ whole genome shotgun (WGS) entry which is preliminary data.</text>
</comment>
<dbReference type="AlphaFoldDB" id="A0A545UA41"/>
<dbReference type="RefSeq" id="WP_142932270.1">
    <property type="nucleotide sequence ID" value="NZ_ML660166.1"/>
</dbReference>
<accession>A0A545UA41</accession>
<feature type="region of interest" description="Disordered" evidence="1">
    <location>
        <begin position="316"/>
        <end position="339"/>
    </location>
</feature>
<protein>
    <submittedName>
        <fullName evidence="3">DUF4340 domain-containing protein</fullName>
    </submittedName>
</protein>
<evidence type="ECO:0000313" key="3">
    <source>
        <dbReference type="EMBL" id="TQV86347.1"/>
    </source>
</evidence>
<keyword evidence="4" id="KW-1185">Reference proteome</keyword>
<reference evidence="3 4" key="1">
    <citation type="submission" date="2019-07" db="EMBL/GenBank/DDBJ databases">
        <title>Draft genome for Aliikangiella sp. M105.</title>
        <authorList>
            <person name="Wang G."/>
        </authorList>
    </citation>
    <scope>NUCLEOTIDE SEQUENCE [LARGE SCALE GENOMIC DNA]</scope>
    <source>
        <strain evidence="3 4">M105</strain>
    </source>
</reference>
<sequence>MNKKISVLYIVLFVQLLIVGVLAWNNSGNDPASSAKPLLEQFAEIDKLTITGEESTTGEEKNQVNLIKTDSGWQITELRNLPANESKTSDLIDNLNSIRVNWPVSTTKSSHTRFEVAEDNFQRKLEIFKGDTLVETLYLGTSPGFRKSHVRSASDSDVYSVKLAQYDVPVKADDWLDKGLLKLADLSAVKGPDYSLKIVGGNWQWGDSSGSTVTSTEGDIENNENAKEMENTQSGLEIDVQKALQFTSKLENLQVLRVAEKSVSGPKLSLEVSTKDSSKNYQFFANEEKYYVKRNDFEPLFEISKTDFDEITQVNQPALTVVKNTPKKEEEEQKTEENS</sequence>
<gene>
    <name evidence="3" type="ORF">FLL46_15600</name>
</gene>
<organism evidence="3 4">
    <name type="scientific">Aliikangiella coralliicola</name>
    <dbReference type="NCBI Taxonomy" id="2592383"/>
    <lineage>
        <taxon>Bacteria</taxon>
        <taxon>Pseudomonadati</taxon>
        <taxon>Pseudomonadota</taxon>
        <taxon>Gammaproteobacteria</taxon>
        <taxon>Oceanospirillales</taxon>
        <taxon>Pleioneaceae</taxon>
        <taxon>Aliikangiella</taxon>
    </lineage>
</organism>
<evidence type="ECO:0000256" key="1">
    <source>
        <dbReference type="SAM" id="MobiDB-lite"/>
    </source>
</evidence>
<dbReference type="OrthoDB" id="5431982at2"/>
<feature type="compositionally biased region" description="Basic and acidic residues" evidence="1">
    <location>
        <begin position="326"/>
        <end position="339"/>
    </location>
</feature>
<name>A0A545UA41_9GAMM</name>
<proteinExistence type="predicted"/>
<dbReference type="InterPro" id="IPR025641">
    <property type="entry name" value="DUF4340"/>
</dbReference>
<feature type="domain" description="DUF4340" evidence="2">
    <location>
        <begin position="73"/>
        <end position="262"/>
    </location>
</feature>
<dbReference type="EMBL" id="VIKS01000010">
    <property type="protein sequence ID" value="TQV86347.1"/>
    <property type="molecule type" value="Genomic_DNA"/>
</dbReference>
<dbReference type="Pfam" id="PF14238">
    <property type="entry name" value="DUF4340"/>
    <property type="match status" value="1"/>
</dbReference>
<evidence type="ECO:0000259" key="2">
    <source>
        <dbReference type="Pfam" id="PF14238"/>
    </source>
</evidence>